<dbReference type="Pfam" id="PF02736">
    <property type="entry name" value="Myosin_N"/>
    <property type="match status" value="1"/>
</dbReference>
<dbReference type="PANTHER" id="PTHR13140">
    <property type="entry name" value="MYOSIN"/>
    <property type="match status" value="1"/>
</dbReference>
<evidence type="ECO:0000256" key="7">
    <source>
        <dbReference type="ARBA" id="ARBA00023203"/>
    </source>
</evidence>
<dbReference type="PANTHER" id="PTHR13140:SF857">
    <property type="entry name" value="MYOSIN-11"/>
    <property type="match status" value="1"/>
</dbReference>
<dbReference type="InterPro" id="IPR027417">
    <property type="entry name" value="P-loop_NTPase"/>
</dbReference>
<dbReference type="Proteomes" id="UP000799757">
    <property type="component" value="Unassembled WGS sequence"/>
</dbReference>
<dbReference type="PROSITE" id="PS51456">
    <property type="entry name" value="MYOSIN_MOTOR"/>
    <property type="match status" value="1"/>
</dbReference>
<dbReference type="PROSITE" id="PS51844">
    <property type="entry name" value="SH3_LIKE"/>
    <property type="match status" value="1"/>
</dbReference>
<feature type="compositionally biased region" description="Polar residues" evidence="9">
    <location>
        <begin position="64"/>
        <end position="83"/>
    </location>
</feature>
<keyword evidence="4" id="KW-0175">Coiled coil</keyword>
<evidence type="ECO:0000256" key="2">
    <source>
        <dbReference type="ARBA" id="ARBA00022741"/>
    </source>
</evidence>
<dbReference type="GO" id="GO:0051015">
    <property type="term" value="F:actin filament binding"/>
    <property type="evidence" value="ECO:0007669"/>
    <property type="project" value="InterPro"/>
</dbReference>
<dbReference type="GO" id="GO:0007015">
    <property type="term" value="P:actin filament organization"/>
    <property type="evidence" value="ECO:0007669"/>
    <property type="project" value="TreeGrafter"/>
</dbReference>
<dbReference type="AlphaFoldDB" id="A0A6A6X5H1"/>
<dbReference type="EMBL" id="MU002003">
    <property type="protein sequence ID" value="KAF2791750.1"/>
    <property type="molecule type" value="Genomic_DNA"/>
</dbReference>
<keyword evidence="3" id="KW-0067">ATP-binding</keyword>
<dbReference type="GO" id="GO:0005524">
    <property type="term" value="F:ATP binding"/>
    <property type="evidence" value="ECO:0007669"/>
    <property type="project" value="UniProtKB-KW"/>
</dbReference>
<dbReference type="PRINTS" id="PR00193">
    <property type="entry name" value="MYOSINHEAVY"/>
</dbReference>
<evidence type="ECO:0008006" key="14">
    <source>
        <dbReference type="Google" id="ProtNLM"/>
    </source>
</evidence>
<evidence type="ECO:0000256" key="8">
    <source>
        <dbReference type="PROSITE-ProRule" id="PRU00782"/>
    </source>
</evidence>
<gene>
    <name evidence="12" type="ORF">K505DRAFT_62168</name>
</gene>
<comment type="similarity">
    <text evidence="1 8">Belongs to the TRAFAC class myosin-kinesin ATPase superfamily. Myosin family.</text>
</comment>
<evidence type="ECO:0000256" key="3">
    <source>
        <dbReference type="ARBA" id="ARBA00022840"/>
    </source>
</evidence>
<dbReference type="Pfam" id="PF00063">
    <property type="entry name" value="Myosin_head"/>
    <property type="match status" value="1"/>
</dbReference>
<sequence length="279" mass="30747">MRAANDASLLPPVNTHTDASTMSAPAQNGPRWRASPFARNSVSPSPGPAPGLPRPKSLLVSSPLADSQNMGHARNQSLSQVNSAPLGRSDSARFRSNSTRNTTPAGTFAPPFIADPSEDAPEVRGIEGENDFSGKRYVWLRDPKTAFVRGWVVEELQGGRFLVQCDDGTQQEVDSEAVDKVNPAKFDKADDMAELTHLNEPSVIHNLHMRYQADLIYTYSGLFLVTINPYCPLPIYSRDYINMYRGRSREETKPHIFAMADEAFRNLVDEGANQSILVT</sequence>
<keyword evidence="2" id="KW-0547">Nucleotide-binding</keyword>
<protein>
    <recommendedName>
        <fullName evidence="14">Myosin motor domain-containing protein</fullName>
    </recommendedName>
</protein>
<evidence type="ECO:0000313" key="13">
    <source>
        <dbReference type="Proteomes" id="UP000799757"/>
    </source>
</evidence>
<dbReference type="Gene3D" id="3.40.850.10">
    <property type="entry name" value="Kinesin motor domain"/>
    <property type="match status" value="1"/>
</dbReference>
<evidence type="ECO:0000259" key="11">
    <source>
        <dbReference type="PROSITE" id="PS51844"/>
    </source>
</evidence>
<dbReference type="SUPFAM" id="SSF52540">
    <property type="entry name" value="P-loop containing nucleoside triphosphate hydrolases"/>
    <property type="match status" value="1"/>
</dbReference>
<evidence type="ECO:0000256" key="4">
    <source>
        <dbReference type="ARBA" id="ARBA00023054"/>
    </source>
</evidence>
<evidence type="ECO:0000256" key="6">
    <source>
        <dbReference type="ARBA" id="ARBA00023175"/>
    </source>
</evidence>
<dbReference type="GO" id="GO:0005737">
    <property type="term" value="C:cytoplasm"/>
    <property type="evidence" value="ECO:0007669"/>
    <property type="project" value="TreeGrafter"/>
</dbReference>
<dbReference type="FunFam" id="3.40.850.10:FF:000101">
    <property type="entry name" value="Slow myosin heavy chain 2"/>
    <property type="match status" value="1"/>
</dbReference>
<organism evidence="12 13">
    <name type="scientific">Melanomma pulvis-pyrius CBS 109.77</name>
    <dbReference type="NCBI Taxonomy" id="1314802"/>
    <lineage>
        <taxon>Eukaryota</taxon>
        <taxon>Fungi</taxon>
        <taxon>Dikarya</taxon>
        <taxon>Ascomycota</taxon>
        <taxon>Pezizomycotina</taxon>
        <taxon>Dothideomycetes</taxon>
        <taxon>Pleosporomycetidae</taxon>
        <taxon>Pleosporales</taxon>
        <taxon>Melanommataceae</taxon>
        <taxon>Melanomma</taxon>
    </lineage>
</organism>
<dbReference type="InterPro" id="IPR036961">
    <property type="entry name" value="Kinesin_motor_dom_sf"/>
</dbReference>
<reference evidence="12" key="1">
    <citation type="journal article" date="2020" name="Stud. Mycol.">
        <title>101 Dothideomycetes genomes: a test case for predicting lifestyles and emergence of pathogens.</title>
        <authorList>
            <person name="Haridas S."/>
            <person name="Albert R."/>
            <person name="Binder M."/>
            <person name="Bloem J."/>
            <person name="Labutti K."/>
            <person name="Salamov A."/>
            <person name="Andreopoulos B."/>
            <person name="Baker S."/>
            <person name="Barry K."/>
            <person name="Bills G."/>
            <person name="Bluhm B."/>
            <person name="Cannon C."/>
            <person name="Castanera R."/>
            <person name="Culley D."/>
            <person name="Daum C."/>
            <person name="Ezra D."/>
            <person name="Gonzalez J."/>
            <person name="Henrissat B."/>
            <person name="Kuo A."/>
            <person name="Liang C."/>
            <person name="Lipzen A."/>
            <person name="Lutzoni F."/>
            <person name="Magnuson J."/>
            <person name="Mondo S."/>
            <person name="Nolan M."/>
            <person name="Ohm R."/>
            <person name="Pangilinan J."/>
            <person name="Park H.-J."/>
            <person name="Ramirez L."/>
            <person name="Alfaro M."/>
            <person name="Sun H."/>
            <person name="Tritt A."/>
            <person name="Yoshinaga Y."/>
            <person name="Zwiers L.-H."/>
            <person name="Turgeon B."/>
            <person name="Goodwin S."/>
            <person name="Spatafora J."/>
            <person name="Crous P."/>
            <person name="Grigoriev I."/>
        </authorList>
    </citation>
    <scope>NUCLEOTIDE SEQUENCE</scope>
    <source>
        <strain evidence="12">CBS 109.77</strain>
    </source>
</reference>
<comment type="caution">
    <text evidence="8">Lacks conserved residue(s) required for the propagation of feature annotation.</text>
</comment>
<dbReference type="GO" id="GO:0000146">
    <property type="term" value="F:microfilament motor activity"/>
    <property type="evidence" value="ECO:0007669"/>
    <property type="project" value="TreeGrafter"/>
</dbReference>
<proteinExistence type="inferred from homology"/>
<dbReference type="OrthoDB" id="6108017at2759"/>
<dbReference type="InterPro" id="IPR001609">
    <property type="entry name" value="Myosin_head_motor_dom-like"/>
</dbReference>
<feature type="compositionally biased region" description="Polar residues" evidence="9">
    <location>
        <begin position="94"/>
        <end position="105"/>
    </location>
</feature>
<feature type="domain" description="Myosin motor" evidence="10">
    <location>
        <begin position="187"/>
        <end position="279"/>
    </location>
</feature>
<keyword evidence="5 8" id="KW-0518">Myosin</keyword>
<feature type="compositionally biased region" description="Polar residues" evidence="9">
    <location>
        <begin position="14"/>
        <end position="26"/>
    </location>
</feature>
<dbReference type="GO" id="GO:0016459">
    <property type="term" value="C:myosin complex"/>
    <property type="evidence" value="ECO:0007669"/>
    <property type="project" value="UniProtKB-KW"/>
</dbReference>
<feature type="region of interest" description="Disordered" evidence="9">
    <location>
        <begin position="1"/>
        <end position="120"/>
    </location>
</feature>
<dbReference type="GO" id="GO:0016020">
    <property type="term" value="C:membrane"/>
    <property type="evidence" value="ECO:0007669"/>
    <property type="project" value="TreeGrafter"/>
</dbReference>
<dbReference type="Gene3D" id="2.30.30.360">
    <property type="entry name" value="Myosin S1 fragment, N-terminal"/>
    <property type="match status" value="1"/>
</dbReference>
<keyword evidence="7 8" id="KW-0009">Actin-binding</keyword>
<evidence type="ECO:0000259" key="10">
    <source>
        <dbReference type="PROSITE" id="PS51456"/>
    </source>
</evidence>
<evidence type="ECO:0000256" key="5">
    <source>
        <dbReference type="ARBA" id="ARBA00023123"/>
    </source>
</evidence>
<evidence type="ECO:0000256" key="1">
    <source>
        <dbReference type="ARBA" id="ARBA00008314"/>
    </source>
</evidence>
<evidence type="ECO:0000256" key="9">
    <source>
        <dbReference type="SAM" id="MobiDB-lite"/>
    </source>
</evidence>
<feature type="domain" description="Myosin N-terminal SH3-like" evidence="11">
    <location>
        <begin position="133"/>
        <end position="183"/>
    </location>
</feature>
<accession>A0A6A6X5H1</accession>
<keyword evidence="6" id="KW-0505">Motor protein</keyword>
<dbReference type="InterPro" id="IPR008989">
    <property type="entry name" value="Myosin_S1_N"/>
</dbReference>
<keyword evidence="13" id="KW-1185">Reference proteome</keyword>
<dbReference type="InterPro" id="IPR004009">
    <property type="entry name" value="SH3_Myosin"/>
</dbReference>
<evidence type="ECO:0000313" key="12">
    <source>
        <dbReference type="EMBL" id="KAF2791750.1"/>
    </source>
</evidence>
<name>A0A6A6X5H1_9PLEO</name>